<accession>A0ABV0FXX4</accession>
<evidence type="ECO:0000256" key="1">
    <source>
        <dbReference type="SAM" id="SignalP"/>
    </source>
</evidence>
<dbReference type="EMBL" id="JBDPZD010000001">
    <property type="protein sequence ID" value="MEO3690773.1"/>
    <property type="molecule type" value="Genomic_DNA"/>
</dbReference>
<evidence type="ECO:0000259" key="2">
    <source>
        <dbReference type="PROSITE" id="PS51820"/>
    </source>
</evidence>
<protein>
    <submittedName>
        <fullName evidence="3">Fibro-slime domain-containing protein</fullName>
    </submittedName>
</protein>
<proteinExistence type="predicted"/>
<reference evidence="3 4" key="1">
    <citation type="submission" date="2024-05" db="EMBL/GenBank/DDBJ databases">
        <title>Roseateles sp. DJS-2-20 16S ribosomal RNA gene Genome sequencing and assembly.</title>
        <authorList>
            <person name="Woo H."/>
        </authorList>
    </citation>
    <scope>NUCLEOTIDE SEQUENCE [LARGE SCALE GENOMIC DNA]</scope>
    <source>
        <strain evidence="3 4">DJS-2-20</strain>
    </source>
</reference>
<comment type="caution">
    <text evidence="3">The sequence shown here is derived from an EMBL/GenBank/DDBJ whole genome shotgun (WGS) entry which is preliminary data.</text>
</comment>
<dbReference type="NCBIfam" id="TIGR02595">
    <property type="entry name" value="PEP_CTERM"/>
    <property type="match status" value="1"/>
</dbReference>
<dbReference type="Pfam" id="PF07589">
    <property type="entry name" value="PEP-CTERM"/>
    <property type="match status" value="1"/>
</dbReference>
<dbReference type="NCBIfam" id="TIGR02148">
    <property type="entry name" value="Fibro_Slime"/>
    <property type="match status" value="1"/>
</dbReference>
<dbReference type="InterPro" id="IPR051154">
    <property type="entry name" value="Prespore-cell_inducing_factor"/>
</dbReference>
<feature type="chain" id="PRO_5046395765" evidence="1">
    <location>
        <begin position="20"/>
        <end position="252"/>
    </location>
</feature>
<organism evidence="3 4">
    <name type="scientific">Roseateles paludis</name>
    <dbReference type="NCBI Taxonomy" id="3145238"/>
    <lineage>
        <taxon>Bacteria</taxon>
        <taxon>Pseudomonadati</taxon>
        <taxon>Pseudomonadota</taxon>
        <taxon>Betaproteobacteria</taxon>
        <taxon>Burkholderiales</taxon>
        <taxon>Sphaerotilaceae</taxon>
        <taxon>Roseateles</taxon>
    </lineage>
</organism>
<dbReference type="PROSITE" id="PS51820">
    <property type="entry name" value="PA14"/>
    <property type="match status" value="1"/>
</dbReference>
<keyword evidence="4" id="KW-1185">Reference proteome</keyword>
<evidence type="ECO:0000313" key="3">
    <source>
        <dbReference type="EMBL" id="MEO3690773.1"/>
    </source>
</evidence>
<gene>
    <name evidence="3" type="ORF">ABDJ85_04780</name>
</gene>
<feature type="domain" description="PA14" evidence="2">
    <location>
        <begin position="71"/>
        <end position="232"/>
    </location>
</feature>
<dbReference type="InterPro" id="IPR013424">
    <property type="entry name" value="Ice-binding_C"/>
</dbReference>
<dbReference type="Proteomes" id="UP001495147">
    <property type="component" value="Unassembled WGS sequence"/>
</dbReference>
<sequence length="252" mass="26382">MTRSLIAALLCSASLSALAAPVVLSGTVRDFHADGANFEGGISGLVGGAVSSTLSGQSPTLTATGASFISNSGAGAFDNWYTRPTDSVTYNITLDESSPGSGVYTYNNNNFFPINGQLYGDEGYGQNFHFTYAIHASFGYTKGSGQTFTFGGDDDVWVYFDKLLGIDLGGVHGFASSTVNLDDLFNAAGGRDSGNYSFDFFFAERHTSGSNLTISTSLLLRDNPGQAVPEPGSLALAGLALVAGLRTRRRRA</sequence>
<feature type="signal peptide" evidence="1">
    <location>
        <begin position="1"/>
        <end position="19"/>
    </location>
</feature>
<dbReference type="PANTHER" id="PTHR31137">
    <property type="entry name" value="PROTEIN PSIB-RELATED-RELATED"/>
    <property type="match status" value="1"/>
</dbReference>
<dbReference type="InterPro" id="IPR011874">
    <property type="entry name" value="Fibro_Slime"/>
</dbReference>
<keyword evidence="1" id="KW-0732">Signal</keyword>
<dbReference type="RefSeq" id="WP_347703595.1">
    <property type="nucleotide sequence ID" value="NZ_JBDPZD010000001.1"/>
</dbReference>
<evidence type="ECO:0000313" key="4">
    <source>
        <dbReference type="Proteomes" id="UP001495147"/>
    </source>
</evidence>
<dbReference type="InterPro" id="IPR037524">
    <property type="entry name" value="PA14/GLEYA"/>
</dbReference>
<dbReference type="PANTHER" id="PTHR31137:SF13">
    <property type="entry name" value="PROTEIN PSID"/>
    <property type="match status" value="1"/>
</dbReference>
<name>A0ABV0FXX4_9BURK</name>